<evidence type="ECO:0000313" key="3">
    <source>
        <dbReference type="EMBL" id="AWL70689.1"/>
    </source>
</evidence>
<dbReference type="InterPro" id="IPR003314">
    <property type="entry name" value="Mu-type_HTH"/>
</dbReference>
<evidence type="ECO:0000259" key="2">
    <source>
        <dbReference type="PROSITE" id="PS51702"/>
    </source>
</evidence>
<dbReference type="InterPro" id="IPR036388">
    <property type="entry name" value="WH-like_DNA-bd_sf"/>
</dbReference>
<dbReference type="AlphaFoldDB" id="A0AB33G6F2"/>
<name>A0AB33G6F2_SERMA</name>
<dbReference type="Gene3D" id="1.10.10.10">
    <property type="entry name" value="Winged helix-like DNA-binding domain superfamily/Winged helix DNA-binding domain"/>
    <property type="match status" value="1"/>
</dbReference>
<dbReference type="SUPFAM" id="SSF46955">
    <property type="entry name" value="Putative DNA-binding domain"/>
    <property type="match status" value="1"/>
</dbReference>
<dbReference type="RefSeq" id="WP_055312678.1">
    <property type="nucleotide sequence ID" value="NZ_CADDTT010000054.1"/>
</dbReference>
<accession>A0AB33G6F2</accession>
<sequence>MTIKEWVTVQECMGAPGFPSTAPSVRKRLDDLSKGHASLRRKREGTKATEYHVSLLPEYLQDYFSGGSEKTRVHTKKGKTNNNNELHDFWEMIFKLLSEEEKNYAIDIFKRGGLNALLPEVMSLSQAPDVQRQEILLERGSLPEGSTAAPVETTSHRTKKAG</sequence>
<protein>
    <recommendedName>
        <fullName evidence="2">HTH Mu-type domain-containing protein</fullName>
    </recommendedName>
</protein>
<dbReference type="GO" id="GO:0003677">
    <property type="term" value="F:DNA binding"/>
    <property type="evidence" value="ECO:0007669"/>
    <property type="project" value="InterPro"/>
</dbReference>
<dbReference type="EMBL" id="CP029449">
    <property type="protein sequence ID" value="AWL70689.1"/>
    <property type="molecule type" value="Genomic_DNA"/>
</dbReference>
<organism evidence="3 4">
    <name type="scientific">Serratia marcescens</name>
    <dbReference type="NCBI Taxonomy" id="615"/>
    <lineage>
        <taxon>Bacteria</taxon>
        <taxon>Pseudomonadati</taxon>
        <taxon>Pseudomonadota</taxon>
        <taxon>Gammaproteobacteria</taxon>
        <taxon>Enterobacterales</taxon>
        <taxon>Yersiniaceae</taxon>
        <taxon>Serratia</taxon>
    </lineage>
</organism>
<gene>
    <name evidence="3" type="ORF">DKC05_25080</name>
</gene>
<evidence type="ECO:0000313" key="4">
    <source>
        <dbReference type="Proteomes" id="UP000245399"/>
    </source>
</evidence>
<evidence type="ECO:0000256" key="1">
    <source>
        <dbReference type="SAM" id="MobiDB-lite"/>
    </source>
</evidence>
<feature type="domain" description="HTH Mu-type" evidence="2">
    <location>
        <begin position="3"/>
        <end position="72"/>
    </location>
</feature>
<dbReference type="Proteomes" id="UP000245399">
    <property type="component" value="Chromosome"/>
</dbReference>
<proteinExistence type="predicted"/>
<reference evidence="3 4" key="1">
    <citation type="submission" date="2018-05" db="EMBL/GenBank/DDBJ databases">
        <title>Klebsiella quasipneumonaiae provides a window into carbapenemase gene transfer, plasmid rearrangements and nosocomial acquisition from the hospital environment.</title>
        <authorList>
            <person name="Mathers A.J."/>
            <person name="Vegesana K."/>
            <person name="Stoesser N."/>
            <person name="Crook D."/>
            <person name="Vaughan A."/>
            <person name="Barry K."/>
            <person name="Parikh H."/>
            <person name="Sebra R."/>
            <person name="Kotay S."/>
            <person name="Walker A.S."/>
            <person name="Sheppard A.E."/>
        </authorList>
    </citation>
    <scope>NUCLEOTIDE SEQUENCE [LARGE SCALE GENOMIC DNA]</scope>
    <source>
        <strain evidence="3 4">CAV1761</strain>
    </source>
</reference>
<feature type="region of interest" description="Disordered" evidence="1">
    <location>
        <begin position="138"/>
        <end position="162"/>
    </location>
</feature>
<dbReference type="PROSITE" id="PS51702">
    <property type="entry name" value="HTH_MU"/>
    <property type="match status" value="1"/>
</dbReference>
<dbReference type="InterPro" id="IPR009061">
    <property type="entry name" value="DNA-bd_dom_put_sf"/>
</dbReference>